<dbReference type="STRING" id="1736691.SAMN06295964_1173"/>
<feature type="transmembrane region" description="Helical" evidence="1">
    <location>
        <begin position="65"/>
        <end position="84"/>
    </location>
</feature>
<feature type="transmembrane region" description="Helical" evidence="1">
    <location>
        <begin position="96"/>
        <end position="119"/>
    </location>
</feature>
<evidence type="ECO:0000313" key="2">
    <source>
        <dbReference type="EMBL" id="SKB06089.1"/>
    </source>
</evidence>
<dbReference type="RefSeq" id="WP_078699283.1">
    <property type="nucleotide sequence ID" value="NZ_LT796768.1"/>
</dbReference>
<feature type="transmembrane region" description="Helical" evidence="1">
    <location>
        <begin position="34"/>
        <end position="58"/>
    </location>
</feature>
<keyword evidence="1" id="KW-1133">Transmembrane helix</keyword>
<sequence length="131" mass="13740">MIRLLIRAAINLVSAAIGLLVANAVLDDLEVTTSGFVITVVIFALAQAILSPFILVVVKRNAEAFLGGVGIVSTLVALWIASLFGDALTISGLSTWLIAAVIVWLAAALASFLLPFILLKAGVENARERRA</sequence>
<keyword evidence="1" id="KW-0812">Transmembrane</keyword>
<dbReference type="AlphaFoldDB" id="A0A1T4YWC3"/>
<organism evidence="2 3">
    <name type="scientific">Aeromicrobium choanae</name>
    <dbReference type="NCBI Taxonomy" id="1736691"/>
    <lineage>
        <taxon>Bacteria</taxon>
        <taxon>Bacillati</taxon>
        <taxon>Actinomycetota</taxon>
        <taxon>Actinomycetes</taxon>
        <taxon>Propionibacteriales</taxon>
        <taxon>Nocardioidaceae</taxon>
        <taxon>Aeromicrobium</taxon>
    </lineage>
</organism>
<evidence type="ECO:0000313" key="3">
    <source>
        <dbReference type="Proteomes" id="UP000191040"/>
    </source>
</evidence>
<dbReference type="EMBL" id="LT796768">
    <property type="protein sequence ID" value="SKB06089.1"/>
    <property type="molecule type" value="Genomic_DNA"/>
</dbReference>
<dbReference type="OrthoDB" id="4871734at2"/>
<accession>A0A1T4YWC3</accession>
<protein>
    <submittedName>
        <fullName evidence="2">4 TMS phage holin, superfamily IV</fullName>
    </submittedName>
</protein>
<gene>
    <name evidence="2" type="ORF">SAMN06295964_1173</name>
</gene>
<keyword evidence="3" id="KW-1185">Reference proteome</keyword>
<keyword evidence="1" id="KW-0472">Membrane</keyword>
<name>A0A1T4YWC3_9ACTN</name>
<reference evidence="3" key="1">
    <citation type="submission" date="2017-02" db="EMBL/GenBank/DDBJ databases">
        <authorList>
            <person name="Varghese N."/>
            <person name="Submissions S."/>
        </authorList>
    </citation>
    <scope>NUCLEOTIDE SEQUENCE [LARGE SCALE GENOMIC DNA]</scope>
    <source>
        <strain evidence="3">9H-4</strain>
    </source>
</reference>
<dbReference type="Proteomes" id="UP000191040">
    <property type="component" value="Chromosome I"/>
</dbReference>
<proteinExistence type="predicted"/>
<evidence type="ECO:0000256" key="1">
    <source>
        <dbReference type="SAM" id="Phobius"/>
    </source>
</evidence>